<dbReference type="Gene3D" id="1.20.1070.10">
    <property type="entry name" value="Rhodopsin 7-helix transmembrane proteins"/>
    <property type="match status" value="1"/>
</dbReference>
<protein>
    <recommendedName>
        <fullName evidence="7">G-protein coupled receptors family 1 profile domain-containing protein</fullName>
    </recommendedName>
</protein>
<dbReference type="GO" id="GO:0005886">
    <property type="term" value="C:plasma membrane"/>
    <property type="evidence" value="ECO:0007669"/>
    <property type="project" value="TreeGrafter"/>
</dbReference>
<feature type="transmembrane region" description="Helical" evidence="6">
    <location>
        <begin position="200"/>
        <end position="221"/>
    </location>
</feature>
<feature type="transmembrane region" description="Helical" evidence="6">
    <location>
        <begin position="253"/>
        <end position="276"/>
    </location>
</feature>
<comment type="subcellular location">
    <subcellularLocation>
        <location evidence="1">Membrane</location>
        <topology evidence="1">Multi-pass membrane protein</topology>
    </subcellularLocation>
</comment>
<feature type="transmembrane region" description="Helical" evidence="6">
    <location>
        <begin position="52"/>
        <end position="73"/>
    </location>
</feature>
<dbReference type="GO" id="GO:0004930">
    <property type="term" value="F:G protein-coupled receptor activity"/>
    <property type="evidence" value="ECO:0007669"/>
    <property type="project" value="TreeGrafter"/>
</dbReference>
<evidence type="ECO:0000259" key="7">
    <source>
        <dbReference type="PROSITE" id="PS50262"/>
    </source>
</evidence>
<evidence type="ECO:0000256" key="5">
    <source>
        <dbReference type="SAM" id="MobiDB-lite"/>
    </source>
</evidence>
<evidence type="ECO:0000256" key="2">
    <source>
        <dbReference type="ARBA" id="ARBA00022692"/>
    </source>
</evidence>
<sequence>MEAVMESTSLNGSHLIPLIVLGSITSTLSLLGSLGIVFIARKELAHSFMNRLLFSLSLADALASISLLLSPYMVPSYMNVPGASGNHASCTAIGFVFMTGLIATSCYNGFLGVFYYLTVVRNWRERDFTRHIEMVMHSVAVLIPISINIAAAATESINPTPFYSNICIYAPIPWGCEDNNEVECVRSSPLAAMSLIRTVIPFQGFFAILGFVCTILVWWSVRQTIRRSSSYHFTGAESNDSNARRLEQVRIQATLYCLVYWNTFIWPFIGLVLASLHNTRESLAMQTQPGPYALQVLTWIFLPLQGALNFFVYTRTKAQEWRKAAPQQSWIWIYRQVLSSTELPRKASTTRSFVLQSNNPTTTKNTTAAEQNLNNPPSKADDEILGYPSVDDCDEFACENHEAE</sequence>
<dbReference type="EMBL" id="CAICTM010000233">
    <property type="protein sequence ID" value="CAB9505511.1"/>
    <property type="molecule type" value="Genomic_DNA"/>
</dbReference>
<dbReference type="PROSITE" id="PS50262">
    <property type="entry name" value="G_PROTEIN_RECEP_F1_2"/>
    <property type="match status" value="1"/>
</dbReference>
<evidence type="ECO:0000256" key="3">
    <source>
        <dbReference type="ARBA" id="ARBA00022989"/>
    </source>
</evidence>
<feature type="region of interest" description="Disordered" evidence="5">
    <location>
        <begin position="355"/>
        <end position="384"/>
    </location>
</feature>
<feature type="transmembrane region" description="Helical" evidence="6">
    <location>
        <begin position="296"/>
        <end position="313"/>
    </location>
</feature>
<accession>A0A9N8H8W8</accession>
<dbReference type="OrthoDB" id="56592at2759"/>
<dbReference type="Proteomes" id="UP001153069">
    <property type="component" value="Unassembled WGS sequence"/>
</dbReference>
<proteinExistence type="predicted"/>
<name>A0A9N8H8W8_9STRA</name>
<dbReference type="AlphaFoldDB" id="A0A9N8H8W8"/>
<evidence type="ECO:0000313" key="8">
    <source>
        <dbReference type="EMBL" id="CAB9505511.1"/>
    </source>
</evidence>
<evidence type="ECO:0000256" key="4">
    <source>
        <dbReference type="ARBA" id="ARBA00023136"/>
    </source>
</evidence>
<evidence type="ECO:0000313" key="9">
    <source>
        <dbReference type="Proteomes" id="UP001153069"/>
    </source>
</evidence>
<dbReference type="PANTHER" id="PTHR23112">
    <property type="entry name" value="G PROTEIN-COUPLED RECEPTOR 157-RELATED"/>
    <property type="match status" value="1"/>
</dbReference>
<evidence type="ECO:0000256" key="6">
    <source>
        <dbReference type="SAM" id="Phobius"/>
    </source>
</evidence>
<feature type="transmembrane region" description="Helical" evidence="6">
    <location>
        <begin position="132"/>
        <end position="153"/>
    </location>
</feature>
<keyword evidence="4 6" id="KW-0472">Membrane</keyword>
<evidence type="ECO:0000256" key="1">
    <source>
        <dbReference type="ARBA" id="ARBA00004141"/>
    </source>
</evidence>
<keyword evidence="9" id="KW-1185">Reference proteome</keyword>
<feature type="compositionally biased region" description="Polar residues" evidence="5">
    <location>
        <begin position="368"/>
        <end position="377"/>
    </location>
</feature>
<reference evidence="8" key="1">
    <citation type="submission" date="2020-06" db="EMBL/GenBank/DDBJ databases">
        <authorList>
            <consortium name="Plant Systems Biology data submission"/>
        </authorList>
    </citation>
    <scope>NUCLEOTIDE SEQUENCE</scope>
    <source>
        <strain evidence="8">D6</strain>
    </source>
</reference>
<keyword evidence="2 6" id="KW-0812">Transmembrane</keyword>
<feature type="transmembrane region" description="Helical" evidence="6">
    <location>
        <begin position="15"/>
        <end position="40"/>
    </location>
</feature>
<feature type="compositionally biased region" description="Low complexity" evidence="5">
    <location>
        <begin position="358"/>
        <end position="367"/>
    </location>
</feature>
<comment type="caution">
    <text evidence="8">The sequence shown here is derived from an EMBL/GenBank/DDBJ whole genome shotgun (WGS) entry which is preliminary data.</text>
</comment>
<organism evidence="8 9">
    <name type="scientific">Seminavis robusta</name>
    <dbReference type="NCBI Taxonomy" id="568900"/>
    <lineage>
        <taxon>Eukaryota</taxon>
        <taxon>Sar</taxon>
        <taxon>Stramenopiles</taxon>
        <taxon>Ochrophyta</taxon>
        <taxon>Bacillariophyta</taxon>
        <taxon>Bacillariophyceae</taxon>
        <taxon>Bacillariophycidae</taxon>
        <taxon>Naviculales</taxon>
        <taxon>Naviculaceae</taxon>
        <taxon>Seminavis</taxon>
    </lineage>
</organism>
<gene>
    <name evidence="8" type="ORF">SEMRO_234_G094300.1</name>
</gene>
<dbReference type="PANTHER" id="PTHR23112:SF0">
    <property type="entry name" value="TRANSMEMBRANE PROTEIN 116"/>
    <property type="match status" value="1"/>
</dbReference>
<keyword evidence="3 6" id="KW-1133">Transmembrane helix</keyword>
<dbReference type="GO" id="GO:0007189">
    <property type="term" value="P:adenylate cyclase-activating G protein-coupled receptor signaling pathway"/>
    <property type="evidence" value="ECO:0007669"/>
    <property type="project" value="TreeGrafter"/>
</dbReference>
<feature type="transmembrane region" description="Helical" evidence="6">
    <location>
        <begin position="93"/>
        <end position="120"/>
    </location>
</feature>
<feature type="domain" description="G-protein coupled receptors family 1 profile" evidence="7">
    <location>
        <begin position="31"/>
        <end position="313"/>
    </location>
</feature>
<dbReference type="SUPFAM" id="SSF81321">
    <property type="entry name" value="Family A G protein-coupled receptor-like"/>
    <property type="match status" value="1"/>
</dbReference>
<dbReference type="CDD" id="cd00637">
    <property type="entry name" value="7tm_classA_rhodopsin-like"/>
    <property type="match status" value="1"/>
</dbReference>
<dbReference type="InterPro" id="IPR017452">
    <property type="entry name" value="GPCR_Rhodpsn_7TM"/>
</dbReference>